<gene>
    <name evidence="1" type="ORF">QN277_020957</name>
</gene>
<accession>A0AAE1MLJ3</accession>
<dbReference type="AlphaFoldDB" id="A0AAE1MLJ3"/>
<dbReference type="EMBL" id="JAWXYG010000005">
    <property type="protein sequence ID" value="KAK4272392.1"/>
    <property type="molecule type" value="Genomic_DNA"/>
</dbReference>
<sequence length="91" mass="10716">MCLHPKIVWPSWLLAVPKELAAYKDWKLRSLIAYIQALHEGLEEKWHGNLSSVHKALHFLPLNKNKSKRKTRVDVFHQIFGSLSGWERQMK</sequence>
<dbReference type="Proteomes" id="UP001293593">
    <property type="component" value="Unassembled WGS sequence"/>
</dbReference>
<proteinExistence type="predicted"/>
<reference evidence="1" key="1">
    <citation type="submission" date="2023-10" db="EMBL/GenBank/DDBJ databases">
        <title>Chromosome-level genome of the transformable northern wattle, Acacia crassicarpa.</title>
        <authorList>
            <person name="Massaro I."/>
            <person name="Sinha N.R."/>
            <person name="Poethig S."/>
            <person name="Leichty A.R."/>
        </authorList>
    </citation>
    <scope>NUCLEOTIDE SEQUENCE</scope>
    <source>
        <strain evidence="1">Acra3RX</strain>
        <tissue evidence="1">Leaf</tissue>
    </source>
</reference>
<evidence type="ECO:0000313" key="2">
    <source>
        <dbReference type="Proteomes" id="UP001293593"/>
    </source>
</evidence>
<comment type="caution">
    <text evidence="1">The sequence shown here is derived from an EMBL/GenBank/DDBJ whole genome shotgun (WGS) entry which is preliminary data.</text>
</comment>
<protein>
    <submittedName>
        <fullName evidence="1">Uncharacterized protein</fullName>
    </submittedName>
</protein>
<keyword evidence="2" id="KW-1185">Reference proteome</keyword>
<name>A0AAE1MLJ3_9FABA</name>
<evidence type="ECO:0000313" key="1">
    <source>
        <dbReference type="EMBL" id="KAK4272392.1"/>
    </source>
</evidence>
<organism evidence="1 2">
    <name type="scientific">Acacia crassicarpa</name>
    <name type="common">northern wattle</name>
    <dbReference type="NCBI Taxonomy" id="499986"/>
    <lineage>
        <taxon>Eukaryota</taxon>
        <taxon>Viridiplantae</taxon>
        <taxon>Streptophyta</taxon>
        <taxon>Embryophyta</taxon>
        <taxon>Tracheophyta</taxon>
        <taxon>Spermatophyta</taxon>
        <taxon>Magnoliopsida</taxon>
        <taxon>eudicotyledons</taxon>
        <taxon>Gunneridae</taxon>
        <taxon>Pentapetalae</taxon>
        <taxon>rosids</taxon>
        <taxon>fabids</taxon>
        <taxon>Fabales</taxon>
        <taxon>Fabaceae</taxon>
        <taxon>Caesalpinioideae</taxon>
        <taxon>mimosoid clade</taxon>
        <taxon>Acacieae</taxon>
        <taxon>Acacia</taxon>
    </lineage>
</organism>